<dbReference type="HOGENOM" id="CLU_035264_1_1_1"/>
<gene>
    <name evidence="2" type="ORF">VHEMI06396</name>
</gene>
<dbReference type="AlphaFoldDB" id="A0A0A1TJB5"/>
<protein>
    <recommendedName>
        <fullName evidence="1">Protein kinase domain-containing protein</fullName>
    </recommendedName>
</protein>
<accession>A0A0A1TJB5</accession>
<dbReference type="EMBL" id="CDHN01000003">
    <property type="protein sequence ID" value="CEJ90628.1"/>
    <property type="molecule type" value="Genomic_DNA"/>
</dbReference>
<dbReference type="GO" id="GO:0004672">
    <property type="term" value="F:protein kinase activity"/>
    <property type="evidence" value="ECO:0007669"/>
    <property type="project" value="InterPro"/>
</dbReference>
<evidence type="ECO:0000313" key="2">
    <source>
        <dbReference type="EMBL" id="CEJ90628.1"/>
    </source>
</evidence>
<dbReference type="Proteomes" id="UP000039046">
    <property type="component" value="Unassembled WGS sequence"/>
</dbReference>
<dbReference type="SUPFAM" id="SSF56112">
    <property type="entry name" value="Protein kinase-like (PK-like)"/>
    <property type="match status" value="1"/>
</dbReference>
<reference evidence="2 3" key="1">
    <citation type="journal article" date="2015" name="Genome Announc.">
        <title>Draft Genome Sequence and Gene Annotation of the Entomopathogenic Fungus Verticillium hemipterigenum.</title>
        <authorList>
            <person name="Horn F."/>
            <person name="Habel A."/>
            <person name="Scharf D.H."/>
            <person name="Dworschak J."/>
            <person name="Brakhage A.A."/>
            <person name="Guthke R."/>
            <person name="Hertweck C."/>
            <person name="Linde J."/>
        </authorList>
    </citation>
    <scope>NUCLEOTIDE SEQUENCE [LARGE SCALE GENOMIC DNA]</scope>
</reference>
<name>A0A0A1TJB5_9HYPO</name>
<dbReference type="Pfam" id="PF00069">
    <property type="entry name" value="Pkinase"/>
    <property type="match status" value="1"/>
</dbReference>
<dbReference type="Gene3D" id="1.10.510.10">
    <property type="entry name" value="Transferase(Phosphotransferase) domain 1"/>
    <property type="match status" value="1"/>
</dbReference>
<dbReference type="GO" id="GO:0005524">
    <property type="term" value="F:ATP binding"/>
    <property type="evidence" value="ECO:0007669"/>
    <property type="project" value="InterPro"/>
</dbReference>
<dbReference type="PROSITE" id="PS50011">
    <property type="entry name" value="PROTEIN_KINASE_DOM"/>
    <property type="match status" value="1"/>
</dbReference>
<evidence type="ECO:0000313" key="3">
    <source>
        <dbReference type="Proteomes" id="UP000039046"/>
    </source>
</evidence>
<keyword evidence="3" id="KW-1185">Reference proteome</keyword>
<sequence>MTDYKVHFFRYSAVDDNFDGSKIVIFVRSYQTVFKLQYHSHVYTGQRLAFYQRCLQLLREHHDDETEQDTINMLVAPFKPWMDNMALAPPTITLLLHDYLYVATYVFNAVADTSTPDAFKPVSKGPIFGRAYPARGLEITATHHDSLTWCPLFTSKEVQLPEAEPEAGYFACLESPNKVLVGNTICNLKQFGAYEVEHEAKTTEFDTYRKIAQARARGTLPDTFRIARLHGLVMDDRACIPRAMMASRGKDKDRHYRLIGMLIEHIDHRCTLWDAARQTSCTNEQLRTWASELGAMVTQLHEAGIVWGDIKPHNVLVDAMNQLWIVDFAGGHTPKWVDYVHKGTMAGDLQGLERIQSWLFRREK</sequence>
<organism evidence="2 3">
    <name type="scientific">[Torrubiella] hemipterigena</name>
    <dbReference type="NCBI Taxonomy" id="1531966"/>
    <lineage>
        <taxon>Eukaryota</taxon>
        <taxon>Fungi</taxon>
        <taxon>Dikarya</taxon>
        <taxon>Ascomycota</taxon>
        <taxon>Pezizomycotina</taxon>
        <taxon>Sordariomycetes</taxon>
        <taxon>Hypocreomycetidae</taxon>
        <taxon>Hypocreales</taxon>
        <taxon>Clavicipitaceae</taxon>
        <taxon>Clavicipitaceae incertae sedis</taxon>
        <taxon>'Torrubiella' clade</taxon>
    </lineage>
</organism>
<dbReference type="InterPro" id="IPR000719">
    <property type="entry name" value="Prot_kinase_dom"/>
</dbReference>
<evidence type="ECO:0000259" key="1">
    <source>
        <dbReference type="PROSITE" id="PS50011"/>
    </source>
</evidence>
<feature type="domain" description="Protein kinase" evidence="1">
    <location>
        <begin position="158"/>
        <end position="364"/>
    </location>
</feature>
<dbReference type="InterPro" id="IPR011009">
    <property type="entry name" value="Kinase-like_dom_sf"/>
</dbReference>
<dbReference type="OrthoDB" id="4062651at2759"/>
<proteinExistence type="predicted"/>
<dbReference type="STRING" id="1531966.A0A0A1TJB5"/>